<keyword evidence="3" id="KW-0159">Chromosome partition</keyword>
<proteinExistence type="predicted"/>
<evidence type="ECO:0000256" key="3">
    <source>
        <dbReference type="ARBA" id="ARBA00022829"/>
    </source>
</evidence>
<dbReference type="PANTHER" id="PTHR34298">
    <property type="entry name" value="SEGREGATION AND CONDENSATION PROTEIN B"/>
    <property type="match status" value="1"/>
</dbReference>
<keyword evidence="2" id="KW-0132">Cell division</keyword>
<dbReference type="PANTHER" id="PTHR34298:SF2">
    <property type="entry name" value="SEGREGATION AND CONDENSATION PROTEIN B"/>
    <property type="match status" value="1"/>
</dbReference>
<dbReference type="eggNOG" id="COG1386">
    <property type="taxonomic scope" value="Bacteria"/>
</dbReference>
<evidence type="ECO:0000256" key="1">
    <source>
        <dbReference type="ARBA" id="ARBA00022490"/>
    </source>
</evidence>
<evidence type="ECO:0000313" key="5">
    <source>
        <dbReference type="EMBL" id="AGY58569.1"/>
    </source>
</evidence>
<dbReference type="KEGG" id="glj:GKIL_2323"/>
<dbReference type="NCBIfam" id="TIGR00281">
    <property type="entry name" value="SMC-Scp complex subunit ScpB"/>
    <property type="match status" value="1"/>
</dbReference>
<evidence type="ECO:0000313" key="6">
    <source>
        <dbReference type="Proteomes" id="UP000017396"/>
    </source>
</evidence>
<protein>
    <submittedName>
        <fullName evidence="5">Segregation and condensation protein B</fullName>
    </submittedName>
</protein>
<accession>U5QLS1</accession>
<organism evidence="5 6">
    <name type="scientific">Gloeobacter kilaueensis (strain ATCC BAA-2537 / CCAP 1431/1 / ULC 316 / JS1)</name>
    <dbReference type="NCBI Taxonomy" id="1183438"/>
    <lineage>
        <taxon>Bacteria</taxon>
        <taxon>Bacillati</taxon>
        <taxon>Cyanobacteriota</taxon>
        <taxon>Cyanophyceae</taxon>
        <taxon>Gloeobacterales</taxon>
        <taxon>Gloeobacteraceae</taxon>
        <taxon>Gloeobacter</taxon>
    </lineage>
</organism>
<reference evidence="5 6" key="1">
    <citation type="journal article" date="2013" name="PLoS ONE">
        <title>Cultivation and Complete Genome Sequencing of Gloeobacter kilaueensis sp. nov., from a Lava Cave in Kilauea Caldera, Hawai'i.</title>
        <authorList>
            <person name="Saw J.H."/>
            <person name="Schatz M."/>
            <person name="Brown M.V."/>
            <person name="Kunkel D.D."/>
            <person name="Foster J.S."/>
            <person name="Shick H."/>
            <person name="Christensen S."/>
            <person name="Hou S."/>
            <person name="Wan X."/>
            <person name="Donachie S.P."/>
        </authorList>
    </citation>
    <scope>NUCLEOTIDE SEQUENCE [LARGE SCALE GENOMIC DNA]</scope>
    <source>
        <strain evidence="6">JS</strain>
    </source>
</reference>
<dbReference type="Gene3D" id="1.10.10.10">
    <property type="entry name" value="Winged helix-like DNA-binding domain superfamily/Winged helix DNA-binding domain"/>
    <property type="match status" value="2"/>
</dbReference>
<keyword evidence="1" id="KW-0963">Cytoplasm</keyword>
<gene>
    <name evidence="5" type="primary">scpB</name>
    <name evidence="5" type="ORF">GKIL_2323</name>
</gene>
<keyword evidence="4" id="KW-0131">Cell cycle</keyword>
<dbReference type="InterPro" id="IPR036388">
    <property type="entry name" value="WH-like_DNA-bd_sf"/>
</dbReference>
<sequence>MLYLKARPLNLEQLSRYAECSKDDCREALLELLDDYARRDSALEIADTAGGYALQLRPPLQDLIQRLVPTDIGIGAQRTLALIALKGPLPQSELVELRGSGAYDQVRDLVQKGFISRQVEGRSYKLRVTEKFYQYFAIEDVQDLVR</sequence>
<keyword evidence="6" id="KW-1185">Reference proteome</keyword>
<dbReference type="STRING" id="1183438.GKIL_2323"/>
<dbReference type="EMBL" id="CP003587">
    <property type="protein sequence ID" value="AGY58569.1"/>
    <property type="molecule type" value="Genomic_DNA"/>
</dbReference>
<evidence type="ECO:0000256" key="4">
    <source>
        <dbReference type="ARBA" id="ARBA00023306"/>
    </source>
</evidence>
<dbReference type="HOGENOM" id="CLU_045647_6_0_3"/>
<dbReference type="InterPro" id="IPR036390">
    <property type="entry name" value="WH_DNA-bd_sf"/>
</dbReference>
<dbReference type="InterPro" id="IPR005234">
    <property type="entry name" value="ScpB_csome_segregation"/>
</dbReference>
<dbReference type="AlphaFoldDB" id="U5QLS1"/>
<dbReference type="SUPFAM" id="SSF46785">
    <property type="entry name" value="Winged helix' DNA-binding domain"/>
    <property type="match status" value="2"/>
</dbReference>
<name>U5QLS1_GLOK1</name>
<dbReference type="GO" id="GO:0051301">
    <property type="term" value="P:cell division"/>
    <property type="evidence" value="ECO:0007669"/>
    <property type="project" value="UniProtKB-KW"/>
</dbReference>
<dbReference type="PATRIC" id="fig|1183438.3.peg.2283"/>
<evidence type="ECO:0000256" key="2">
    <source>
        <dbReference type="ARBA" id="ARBA00022618"/>
    </source>
</evidence>
<dbReference type="Proteomes" id="UP000017396">
    <property type="component" value="Chromosome"/>
</dbReference>
<dbReference type="GO" id="GO:0051304">
    <property type="term" value="P:chromosome separation"/>
    <property type="evidence" value="ECO:0007669"/>
    <property type="project" value="InterPro"/>
</dbReference>
<dbReference type="Pfam" id="PF04079">
    <property type="entry name" value="SMC_ScpB"/>
    <property type="match status" value="1"/>
</dbReference>
<dbReference type="PIRSF" id="PIRSF019345">
    <property type="entry name" value="ScpB"/>
    <property type="match status" value="1"/>
</dbReference>